<accession>A0ABY3SIQ3</accession>
<evidence type="ECO:0000259" key="1">
    <source>
        <dbReference type="Pfam" id="PF12733"/>
    </source>
</evidence>
<evidence type="ECO:0000313" key="3">
    <source>
        <dbReference type="EMBL" id="UJF33604.1"/>
    </source>
</evidence>
<evidence type="ECO:0000259" key="2">
    <source>
        <dbReference type="Pfam" id="PF16403"/>
    </source>
</evidence>
<proteinExistence type="predicted"/>
<feature type="domain" description="Pesticidal crystal protein Cry22Aa Ig-like" evidence="2">
    <location>
        <begin position="139"/>
        <end position="211"/>
    </location>
</feature>
<keyword evidence="4" id="KW-1185">Reference proteome</keyword>
<gene>
    <name evidence="3" type="ORF">L0M14_29660</name>
</gene>
<dbReference type="Gene3D" id="2.60.40.2810">
    <property type="match status" value="1"/>
</dbReference>
<sequence length="324" mass="34203">MQASADAAGTLVSDAVPASILVSEANDAPEAYDDTLTTVAKGTSLVAIPYGNVTVNDIVGPTDEQSWQTLTITAVQSITGGTVQLANGQIEFSPDPTFMGNAQFSYTVEDNGRTDGMDDPKTATATASFAIADEEKPELTLNGDETLYLLQGESYQEPGYSANDETDSDLTDRVVVTGSVDTSTLGTYELHYNVQDNSNNAAIEKVRTVKVISKKLTSLAVETKTLTPSFDRDQESYSLTVPSSKGTVTISAGSEDPTATVSINGEVTESKAINLNVGTNSITLVVTAKAGPQSFIRLTSHAKPPMKPSRSLAGLLKEKRTITM</sequence>
<name>A0ABY3SIQ3_9BACL</name>
<dbReference type="InterPro" id="IPR013783">
    <property type="entry name" value="Ig-like_fold"/>
</dbReference>
<dbReference type="EMBL" id="CP090978">
    <property type="protein sequence ID" value="UJF33604.1"/>
    <property type="molecule type" value="Genomic_DNA"/>
</dbReference>
<dbReference type="Gene3D" id="2.60.40.10">
    <property type="entry name" value="Immunoglobulins"/>
    <property type="match status" value="1"/>
</dbReference>
<dbReference type="Pfam" id="PF12733">
    <property type="entry name" value="Cadherin-like"/>
    <property type="match status" value="1"/>
</dbReference>
<dbReference type="Pfam" id="PF17963">
    <property type="entry name" value="Big_9"/>
    <property type="match status" value="1"/>
</dbReference>
<reference evidence="3 4" key="1">
    <citation type="journal article" date="2024" name="Int. J. Syst. Evol. Microbiol.">
        <title>Paenibacillus hexagrammi sp. nov., a novel bacterium isolated from the gut content of Hexagrammos agrammus.</title>
        <authorList>
            <person name="Jung H.K."/>
            <person name="Kim D.G."/>
            <person name="Zin H."/>
            <person name="Park J."/>
            <person name="Jung H."/>
            <person name="Kim Y.O."/>
            <person name="Kong H.J."/>
            <person name="Kim J.W."/>
            <person name="Kim Y.S."/>
        </authorList>
    </citation>
    <scope>NUCLEOTIDE SEQUENCE [LARGE SCALE GENOMIC DNA]</scope>
    <source>
        <strain evidence="3 4">YPD9-1</strain>
    </source>
</reference>
<dbReference type="InterPro" id="IPR025883">
    <property type="entry name" value="Cadherin-like_domain"/>
</dbReference>
<dbReference type="Pfam" id="PF16403">
    <property type="entry name" value="Bact_surface_Ig-like"/>
    <property type="match status" value="1"/>
</dbReference>
<dbReference type="RefSeq" id="WP_235119978.1">
    <property type="nucleotide sequence ID" value="NZ_CP090978.1"/>
</dbReference>
<protein>
    <submittedName>
        <fullName evidence="3">DUF5011 domain-containing protein</fullName>
    </submittedName>
</protein>
<dbReference type="Proteomes" id="UP001649230">
    <property type="component" value="Chromosome"/>
</dbReference>
<organism evidence="3 4">
    <name type="scientific">Paenibacillus hexagrammi</name>
    <dbReference type="NCBI Taxonomy" id="2908839"/>
    <lineage>
        <taxon>Bacteria</taxon>
        <taxon>Bacillati</taxon>
        <taxon>Bacillota</taxon>
        <taxon>Bacilli</taxon>
        <taxon>Bacillales</taxon>
        <taxon>Paenibacillaceae</taxon>
        <taxon>Paenibacillus</taxon>
    </lineage>
</organism>
<feature type="domain" description="Cadherin-like beta-sandwich-like" evidence="1">
    <location>
        <begin position="216"/>
        <end position="291"/>
    </location>
</feature>
<evidence type="ECO:0000313" key="4">
    <source>
        <dbReference type="Proteomes" id="UP001649230"/>
    </source>
</evidence>
<dbReference type="InterPro" id="IPR032179">
    <property type="entry name" value="Cry22Aa_Ig-like"/>
</dbReference>